<name>A0A0E0GFF5_ORYNI</name>
<dbReference type="GO" id="GO:0008333">
    <property type="term" value="P:endosome to lysosome transport"/>
    <property type="evidence" value="ECO:0007669"/>
    <property type="project" value="TreeGrafter"/>
</dbReference>
<dbReference type="Pfam" id="PF05743">
    <property type="entry name" value="UEV"/>
    <property type="match status" value="1"/>
</dbReference>
<dbReference type="PANTHER" id="PTHR23306:SF3">
    <property type="entry name" value="TUMOR SUPPRESSOR PROTEIN 101"/>
    <property type="match status" value="1"/>
</dbReference>
<dbReference type="AlphaFoldDB" id="A0A0E0GFF5"/>
<dbReference type="Gramene" id="ONIVA02G41350.1">
    <property type="protein sequence ID" value="ONIVA02G41350.1"/>
    <property type="gene ID" value="ONIVA02G41350"/>
</dbReference>
<comment type="subcellular location">
    <subcellularLocation>
        <location evidence="1">Endosome</location>
    </subcellularLocation>
</comment>
<dbReference type="STRING" id="4536.A0A0E0GFF5"/>
<dbReference type="Pfam" id="PF09454">
    <property type="entry name" value="Vps23_core"/>
    <property type="match status" value="1"/>
</dbReference>
<dbReference type="Gene3D" id="3.10.110.10">
    <property type="entry name" value="Ubiquitin Conjugating Enzyme"/>
    <property type="match status" value="1"/>
</dbReference>
<dbReference type="InterPro" id="IPR017916">
    <property type="entry name" value="SB_dom"/>
</dbReference>
<dbReference type="HOGENOM" id="CLU_017548_0_0_1"/>
<feature type="transmembrane region" description="Helical" evidence="8">
    <location>
        <begin position="390"/>
        <end position="412"/>
    </location>
</feature>
<sequence>MAPPPPSPSPSPASGAQYAHQFLNTALSQRGPSALPYAEDVKWLIRNHLVALADAFPSLHPKAALFTHNDGRAAHLLQADGTIPIHHAGASYNLPAVLWLPEPYPRSPPLVFLSPTRDMVIKPHHPLVDRSGLVANAPYLRSWVFPSSNLVDLVRSLSHLSLAFPASPQLAARPPPTEDPAEVYKRNAIAKLVDMAYADAATLRPVREAEVDTLFAMQATLRSRGEVVSDGVRKMGEEKEALERRLQDVMMATDLMEAWVMENTKGAAGDTEADEAIETADVLSKQMLECTAADLALEDTIYALDKAIQEGSVPFDGYLRSVRALAREQFFQRVLSTKVNKAQQQAQVSGANVINNFFGVWVWVYLGFLPYTQLSYVFKRKTYGRPYISSACVLLTSYILSCADLLLLLPVVPLPLLGGPLPWTQQRSHTAQVEEQQANVAAVAVVQGVQRAVWELVDEVEVADERKQRRCAAVQQQRKDFEVVIEDGRS</sequence>
<feature type="domain" description="SB" evidence="9">
    <location>
        <begin position="281"/>
        <end position="349"/>
    </location>
</feature>
<accession>A0A0E0GFF5</accession>
<dbReference type="eggNOG" id="KOG2391">
    <property type="taxonomic scope" value="Eukaryota"/>
</dbReference>
<evidence type="ECO:0000259" key="10">
    <source>
        <dbReference type="PROSITE" id="PS51322"/>
    </source>
</evidence>
<keyword evidence="6" id="KW-0175">Coiled coil</keyword>
<dbReference type="Proteomes" id="UP000006591">
    <property type="component" value="Chromosome 2"/>
</dbReference>
<evidence type="ECO:0000256" key="4">
    <source>
        <dbReference type="ARBA" id="ARBA00022753"/>
    </source>
</evidence>
<keyword evidence="3 7" id="KW-0813">Transport</keyword>
<dbReference type="GO" id="GO:0015031">
    <property type="term" value="P:protein transport"/>
    <property type="evidence" value="ECO:0007669"/>
    <property type="project" value="UniProtKB-UniRule"/>
</dbReference>
<evidence type="ECO:0000256" key="3">
    <source>
        <dbReference type="ARBA" id="ARBA00022448"/>
    </source>
</evidence>
<evidence type="ECO:0000256" key="8">
    <source>
        <dbReference type="SAM" id="Phobius"/>
    </source>
</evidence>
<comment type="similarity">
    <text evidence="2">Belongs to the ubiquitin-conjugating enzyme family. UEV subfamily.</text>
</comment>
<evidence type="ECO:0008006" key="13">
    <source>
        <dbReference type="Google" id="ProtNLM"/>
    </source>
</evidence>
<dbReference type="InterPro" id="IPR008883">
    <property type="entry name" value="UEV_N"/>
</dbReference>
<dbReference type="EnsemblPlants" id="ONIVA02G41350.1">
    <property type="protein sequence ID" value="ONIVA02G41350.1"/>
    <property type="gene ID" value="ONIVA02G41350"/>
</dbReference>
<evidence type="ECO:0000256" key="7">
    <source>
        <dbReference type="PROSITE-ProRule" id="PRU00644"/>
    </source>
</evidence>
<dbReference type="PROSITE" id="PS51322">
    <property type="entry name" value="UEV"/>
    <property type="match status" value="1"/>
</dbReference>
<evidence type="ECO:0000313" key="12">
    <source>
        <dbReference type="Proteomes" id="UP000006591"/>
    </source>
</evidence>
<evidence type="ECO:0000256" key="2">
    <source>
        <dbReference type="ARBA" id="ARBA00009594"/>
    </source>
</evidence>
<protein>
    <recommendedName>
        <fullName evidence="13">UEV domain-containing protein</fullName>
    </recommendedName>
</protein>
<evidence type="ECO:0000313" key="11">
    <source>
        <dbReference type="EnsemblPlants" id="ONIVA02G41350.1"/>
    </source>
</evidence>
<reference evidence="11" key="2">
    <citation type="submission" date="2018-04" db="EMBL/GenBank/DDBJ databases">
        <title>OnivRS2 (Oryza nivara Reference Sequence Version 2).</title>
        <authorList>
            <person name="Zhang J."/>
            <person name="Kudrna D."/>
            <person name="Lee S."/>
            <person name="Talag J."/>
            <person name="Rajasekar S."/>
            <person name="Welchert J."/>
            <person name="Hsing Y.-I."/>
            <person name="Wing R.A."/>
        </authorList>
    </citation>
    <scope>NUCLEOTIDE SEQUENCE [LARGE SCALE GENOMIC DNA]</scope>
    <source>
        <strain evidence="11">SL10</strain>
    </source>
</reference>
<keyword evidence="8" id="KW-0472">Membrane</keyword>
<dbReference type="InterPro" id="IPR037202">
    <property type="entry name" value="ESCRT_assembly_dom"/>
</dbReference>
<dbReference type="Gene3D" id="6.10.140.820">
    <property type="match status" value="1"/>
</dbReference>
<feature type="domain" description="UEV" evidence="10">
    <location>
        <begin position="26"/>
        <end position="174"/>
    </location>
</feature>
<feature type="transmembrane region" description="Helical" evidence="8">
    <location>
        <begin position="358"/>
        <end position="378"/>
    </location>
</feature>
<keyword evidence="4" id="KW-0967">Endosome</keyword>
<evidence type="ECO:0000256" key="1">
    <source>
        <dbReference type="ARBA" id="ARBA00004177"/>
    </source>
</evidence>
<proteinExistence type="inferred from homology"/>
<evidence type="ECO:0000256" key="5">
    <source>
        <dbReference type="ARBA" id="ARBA00022927"/>
    </source>
</evidence>
<dbReference type="CDD" id="cd11685">
    <property type="entry name" value="UEV_TSG101-like"/>
    <property type="match status" value="1"/>
</dbReference>
<organism evidence="11">
    <name type="scientific">Oryza nivara</name>
    <name type="common">Indian wild rice</name>
    <name type="synonym">Oryza sativa f. spontanea</name>
    <dbReference type="NCBI Taxonomy" id="4536"/>
    <lineage>
        <taxon>Eukaryota</taxon>
        <taxon>Viridiplantae</taxon>
        <taxon>Streptophyta</taxon>
        <taxon>Embryophyta</taxon>
        <taxon>Tracheophyta</taxon>
        <taxon>Spermatophyta</taxon>
        <taxon>Magnoliopsida</taxon>
        <taxon>Liliopsida</taxon>
        <taxon>Poales</taxon>
        <taxon>Poaceae</taxon>
        <taxon>BOP clade</taxon>
        <taxon>Oryzoideae</taxon>
        <taxon>Oryzeae</taxon>
        <taxon>Oryzinae</taxon>
        <taxon>Oryza</taxon>
    </lineage>
</organism>
<dbReference type="PANTHER" id="PTHR23306">
    <property type="entry name" value="TUMOR SUSCEPTIBILITY GENE 101 PROTEIN-RELATED"/>
    <property type="match status" value="1"/>
</dbReference>
<keyword evidence="8" id="KW-1133">Transmembrane helix</keyword>
<keyword evidence="5 7" id="KW-0653">Protein transport</keyword>
<dbReference type="InterPro" id="IPR016135">
    <property type="entry name" value="UBQ-conjugating_enzyme/RWD"/>
</dbReference>
<dbReference type="SUPFAM" id="SSF140111">
    <property type="entry name" value="Endosomal sorting complex assembly domain"/>
    <property type="match status" value="1"/>
</dbReference>
<keyword evidence="12" id="KW-1185">Reference proteome</keyword>
<dbReference type="GO" id="GO:0000813">
    <property type="term" value="C:ESCRT I complex"/>
    <property type="evidence" value="ECO:0007669"/>
    <property type="project" value="TreeGrafter"/>
</dbReference>
<dbReference type="SUPFAM" id="SSF54495">
    <property type="entry name" value="UBC-like"/>
    <property type="match status" value="1"/>
</dbReference>
<dbReference type="OMA" id="LWLPEPY"/>
<reference evidence="11" key="1">
    <citation type="submission" date="2015-04" db="UniProtKB">
        <authorList>
            <consortium name="EnsemblPlants"/>
        </authorList>
    </citation>
    <scope>IDENTIFICATION</scope>
    <source>
        <strain evidence="11">SL10</strain>
    </source>
</reference>
<dbReference type="GO" id="GO:0043130">
    <property type="term" value="F:ubiquitin binding"/>
    <property type="evidence" value="ECO:0007669"/>
    <property type="project" value="TreeGrafter"/>
</dbReference>
<evidence type="ECO:0000256" key="6">
    <source>
        <dbReference type="ARBA" id="ARBA00023054"/>
    </source>
</evidence>
<dbReference type="PROSITE" id="PS51312">
    <property type="entry name" value="SB"/>
    <property type="match status" value="1"/>
</dbReference>
<evidence type="ECO:0000259" key="9">
    <source>
        <dbReference type="PROSITE" id="PS51312"/>
    </source>
</evidence>
<keyword evidence="8" id="KW-0812">Transmembrane</keyword>
<dbReference type="InterPro" id="IPR052070">
    <property type="entry name" value="ESCRT-I_UEV_domain"/>
</dbReference>